<evidence type="ECO:0000313" key="1">
    <source>
        <dbReference type="EMBL" id="JAD64478.1"/>
    </source>
</evidence>
<reference evidence="1" key="1">
    <citation type="submission" date="2014-09" db="EMBL/GenBank/DDBJ databases">
        <authorList>
            <person name="Magalhaes I.L.F."/>
            <person name="Oliveira U."/>
            <person name="Santos F.R."/>
            <person name="Vidigal T.H.D.A."/>
            <person name="Brescovit A.D."/>
            <person name="Santos A.J."/>
        </authorList>
    </citation>
    <scope>NUCLEOTIDE SEQUENCE</scope>
    <source>
        <tissue evidence="1">Shoot tissue taken approximately 20 cm above the soil surface</tissue>
    </source>
</reference>
<dbReference type="AlphaFoldDB" id="A0A0A9BQP5"/>
<proteinExistence type="predicted"/>
<protein>
    <submittedName>
        <fullName evidence="1">Uncharacterized protein</fullName>
    </submittedName>
</protein>
<dbReference type="EMBL" id="GBRH01233417">
    <property type="protein sequence ID" value="JAD64478.1"/>
    <property type="molecule type" value="Transcribed_RNA"/>
</dbReference>
<reference evidence="1" key="2">
    <citation type="journal article" date="2015" name="Data Brief">
        <title>Shoot transcriptome of the giant reed, Arundo donax.</title>
        <authorList>
            <person name="Barrero R.A."/>
            <person name="Guerrero F.D."/>
            <person name="Moolhuijzen P."/>
            <person name="Goolsby J.A."/>
            <person name="Tidwell J."/>
            <person name="Bellgard S.E."/>
            <person name="Bellgard M.I."/>
        </authorList>
    </citation>
    <scope>NUCLEOTIDE SEQUENCE</scope>
    <source>
        <tissue evidence="1">Shoot tissue taken approximately 20 cm above the soil surface</tissue>
    </source>
</reference>
<sequence>MLFHLVSPRLNCYGTDQGQPCILCYWCNQDIGLSLPLLGYHHILGNHLCQGFLAFHSSSIMGFLMIVDDSDPGS</sequence>
<accession>A0A0A9BQP5</accession>
<organism evidence="1">
    <name type="scientific">Arundo donax</name>
    <name type="common">Giant reed</name>
    <name type="synonym">Donax arundinaceus</name>
    <dbReference type="NCBI Taxonomy" id="35708"/>
    <lineage>
        <taxon>Eukaryota</taxon>
        <taxon>Viridiplantae</taxon>
        <taxon>Streptophyta</taxon>
        <taxon>Embryophyta</taxon>
        <taxon>Tracheophyta</taxon>
        <taxon>Spermatophyta</taxon>
        <taxon>Magnoliopsida</taxon>
        <taxon>Liliopsida</taxon>
        <taxon>Poales</taxon>
        <taxon>Poaceae</taxon>
        <taxon>PACMAD clade</taxon>
        <taxon>Arundinoideae</taxon>
        <taxon>Arundineae</taxon>
        <taxon>Arundo</taxon>
    </lineage>
</organism>
<name>A0A0A9BQP5_ARUDO</name>